<proteinExistence type="predicted"/>
<accession>A0A0F9N5R9</accession>
<gene>
    <name evidence="1" type="ORF">LCGC14_1302580</name>
</gene>
<evidence type="ECO:0000313" key="1">
    <source>
        <dbReference type="EMBL" id="KKM84110.1"/>
    </source>
</evidence>
<sequence length="47" mass="5460">MTDSDRIKKIIREYGLPRKPCGCATEFSVYALYEDEPCAKCEKEDKE</sequence>
<dbReference type="AlphaFoldDB" id="A0A0F9N5R9"/>
<organism evidence="1">
    <name type="scientific">marine sediment metagenome</name>
    <dbReference type="NCBI Taxonomy" id="412755"/>
    <lineage>
        <taxon>unclassified sequences</taxon>
        <taxon>metagenomes</taxon>
        <taxon>ecological metagenomes</taxon>
    </lineage>
</organism>
<reference evidence="1" key="1">
    <citation type="journal article" date="2015" name="Nature">
        <title>Complex archaea that bridge the gap between prokaryotes and eukaryotes.</title>
        <authorList>
            <person name="Spang A."/>
            <person name="Saw J.H."/>
            <person name="Jorgensen S.L."/>
            <person name="Zaremba-Niedzwiedzka K."/>
            <person name="Martijn J."/>
            <person name="Lind A.E."/>
            <person name="van Eijk R."/>
            <person name="Schleper C."/>
            <person name="Guy L."/>
            <person name="Ettema T.J."/>
        </authorList>
    </citation>
    <scope>NUCLEOTIDE SEQUENCE</scope>
</reference>
<comment type="caution">
    <text evidence="1">The sequence shown here is derived from an EMBL/GenBank/DDBJ whole genome shotgun (WGS) entry which is preliminary data.</text>
</comment>
<name>A0A0F9N5R9_9ZZZZ</name>
<dbReference type="EMBL" id="LAZR01007614">
    <property type="protein sequence ID" value="KKM84110.1"/>
    <property type="molecule type" value="Genomic_DNA"/>
</dbReference>
<protein>
    <submittedName>
        <fullName evidence="1">Uncharacterized protein</fullName>
    </submittedName>
</protein>